<evidence type="ECO:0008006" key="4">
    <source>
        <dbReference type="Google" id="ProtNLM"/>
    </source>
</evidence>
<geneLocation type="plasmid" evidence="3">
    <name>prb98</name>
</geneLocation>
<organism evidence="2 3">
    <name type="scientific">Rhodococcus oxybenzonivorans</name>
    <dbReference type="NCBI Taxonomy" id="1990687"/>
    <lineage>
        <taxon>Bacteria</taxon>
        <taxon>Bacillati</taxon>
        <taxon>Actinomycetota</taxon>
        <taxon>Actinomycetes</taxon>
        <taxon>Mycobacteriales</taxon>
        <taxon>Nocardiaceae</taxon>
        <taxon>Rhodococcus</taxon>
    </lineage>
</organism>
<dbReference type="AlphaFoldDB" id="A0A2S2C638"/>
<keyword evidence="3" id="KW-1185">Reference proteome</keyword>
<evidence type="ECO:0000313" key="2">
    <source>
        <dbReference type="EMBL" id="AWK76274.1"/>
    </source>
</evidence>
<reference evidence="2 3" key="1">
    <citation type="submission" date="2017-05" db="EMBL/GenBank/DDBJ databases">
        <title>Isolation of Rhodococcus sp. S2-17 biodegrading of BP-3.</title>
        <authorList>
            <person name="Lee Y."/>
            <person name="Kim K.H."/>
            <person name="Chun B.H."/>
            <person name="Jung H.S."/>
            <person name="Jeon C.O."/>
        </authorList>
    </citation>
    <scope>NUCLEOTIDE SEQUENCE [LARGE SCALE GENOMIC DNA]</scope>
    <source>
        <strain evidence="2 3">S2-17</strain>
        <plasmid evidence="3">prb98</plasmid>
    </source>
</reference>
<proteinExistence type="predicted"/>
<accession>A0A2S2C638</accession>
<name>A0A2S2C638_9NOCA</name>
<feature type="region of interest" description="Disordered" evidence="1">
    <location>
        <begin position="105"/>
        <end position="152"/>
    </location>
</feature>
<feature type="compositionally biased region" description="Basic and acidic residues" evidence="1">
    <location>
        <begin position="105"/>
        <end position="115"/>
    </location>
</feature>
<dbReference type="KEGG" id="roz:CBI38_32950"/>
<dbReference type="Proteomes" id="UP000245711">
    <property type="component" value="Plasmid pRB98"/>
</dbReference>
<gene>
    <name evidence="2" type="ORF">CBI38_32950</name>
</gene>
<dbReference type="EMBL" id="CP021355">
    <property type="protein sequence ID" value="AWK76274.1"/>
    <property type="molecule type" value="Genomic_DNA"/>
</dbReference>
<keyword evidence="2" id="KW-0614">Plasmid</keyword>
<sequence>MPSLPSSVIEPLWDQFAALPERNVIHPLGCHRPRLIPDRVVFAKFHQMIVLGAAYERIADSTCSASAIRSRRNEWIDAGVFEQLEQICLAAYDQMVGLDREDVTVESAGREDPPRVHAAPASRDHRVDARIRFEEKPRRGGADRPASPTPNK</sequence>
<feature type="compositionally biased region" description="Basic and acidic residues" evidence="1">
    <location>
        <begin position="122"/>
        <end position="142"/>
    </location>
</feature>
<protein>
    <recommendedName>
        <fullName evidence="4">Transposase</fullName>
    </recommendedName>
</protein>
<evidence type="ECO:0000313" key="3">
    <source>
        <dbReference type="Proteomes" id="UP000245711"/>
    </source>
</evidence>
<evidence type="ECO:0000256" key="1">
    <source>
        <dbReference type="SAM" id="MobiDB-lite"/>
    </source>
</evidence>